<dbReference type="HOGENOM" id="CLU_000445_89_13_10"/>
<dbReference type="PATRIC" id="fig|1121098.3.peg.2235"/>
<dbReference type="Gene3D" id="3.30.450.20">
    <property type="entry name" value="PAS domain"/>
    <property type="match status" value="2"/>
</dbReference>
<dbReference type="InterPro" id="IPR004358">
    <property type="entry name" value="Sig_transdc_His_kin-like_C"/>
</dbReference>
<dbReference type="SMART" id="SM00091">
    <property type="entry name" value="PAS"/>
    <property type="match status" value="2"/>
</dbReference>
<dbReference type="InterPro" id="IPR036097">
    <property type="entry name" value="HisK_dim/P_sf"/>
</dbReference>
<proteinExistence type="predicted"/>
<feature type="domain" description="Histidine kinase" evidence="8">
    <location>
        <begin position="317"/>
        <end position="528"/>
    </location>
</feature>
<evidence type="ECO:0000259" key="8">
    <source>
        <dbReference type="PROSITE" id="PS50109"/>
    </source>
</evidence>
<evidence type="ECO:0000256" key="6">
    <source>
        <dbReference type="ARBA" id="ARBA00023012"/>
    </source>
</evidence>
<evidence type="ECO:0000256" key="2">
    <source>
        <dbReference type="ARBA" id="ARBA00012438"/>
    </source>
</evidence>
<dbReference type="CDD" id="cd00082">
    <property type="entry name" value="HisKA"/>
    <property type="match status" value="1"/>
</dbReference>
<organism evidence="9 10">
    <name type="scientific">Phocaeicola massiliensis B84634 = Timone 84634 = DSM 17679 = JCM 13223</name>
    <dbReference type="NCBI Taxonomy" id="1121098"/>
    <lineage>
        <taxon>Bacteria</taxon>
        <taxon>Pseudomonadati</taxon>
        <taxon>Bacteroidota</taxon>
        <taxon>Bacteroidia</taxon>
        <taxon>Bacteroidales</taxon>
        <taxon>Bacteroidaceae</taxon>
        <taxon>Phocaeicola</taxon>
    </lineage>
</organism>
<protein>
    <recommendedName>
        <fullName evidence="2">histidine kinase</fullName>
        <ecNumber evidence="2">2.7.13.3</ecNumber>
    </recommendedName>
</protein>
<dbReference type="AlphaFoldDB" id="U6RDU3"/>
<dbReference type="Gene3D" id="1.10.287.130">
    <property type="match status" value="1"/>
</dbReference>
<keyword evidence="10" id="KW-1185">Reference proteome</keyword>
<evidence type="ECO:0000256" key="3">
    <source>
        <dbReference type="ARBA" id="ARBA00022553"/>
    </source>
</evidence>
<dbReference type="InterPro" id="IPR000014">
    <property type="entry name" value="PAS"/>
</dbReference>
<dbReference type="GO" id="GO:0000155">
    <property type="term" value="F:phosphorelay sensor kinase activity"/>
    <property type="evidence" value="ECO:0007669"/>
    <property type="project" value="InterPro"/>
</dbReference>
<evidence type="ECO:0000313" key="10">
    <source>
        <dbReference type="Proteomes" id="UP000017831"/>
    </source>
</evidence>
<sequence>MNDIEQQELKKENESLKEEIRLLKKKTELLSITQPLNKLSQFLIDHRMDAIIFIKDVTNDFRYFMVNQNFCILQNTPHHKIIGKNDYEIFTPDVAEKYRRDDKIAINRKGEYTFQEEICVPGQKKVILQTTKSYVSTSEGNKLLVCIGYDITKAVEKEIKLKNAIKVEQEAHQMMRAIFHELPSAILIKDIEDDYRFYIINKKFEQMCNLPKELLIGKTDYEVFPKDEADKYRRDDTEASRYSEDAPLIINEIVTSPDRDVSTHLQTAKFSFSFKGKKLLVCVGNDVTLQHQMMEQLKNALDKAEQADRLKAQFISNMSHEIRTPLNAIVGFSQLIADATSKEEQEEYQRIVMLNNNLLLTLIEDVLNLSVLDSGKMTFNNTVFNLSEMFGDLAIQMKDKVKLPGREFIYEVPLQEVQVKADRERLTQIVTNLITNAAKFTRQGYIKMGYALKDSGVEIYVKDTGMGIEEKNLTEIFKRFKKLNSFIQGTGLGLPICKSITEQMEGKIWVESEYGKGSVFHVWLPCLA</sequence>
<dbReference type="SUPFAM" id="SSF47384">
    <property type="entry name" value="Homodimeric domain of signal transducing histidine kinase"/>
    <property type="match status" value="1"/>
</dbReference>
<dbReference type="SUPFAM" id="SSF55785">
    <property type="entry name" value="PYP-like sensor domain (PAS domain)"/>
    <property type="match status" value="2"/>
</dbReference>
<comment type="caution">
    <text evidence="9">The sequence shown here is derived from an EMBL/GenBank/DDBJ whole genome shotgun (WGS) entry which is preliminary data.</text>
</comment>
<keyword evidence="6" id="KW-0902">Two-component regulatory system</keyword>
<dbReference type="eggNOG" id="COG2205">
    <property type="taxonomic scope" value="Bacteria"/>
</dbReference>
<keyword evidence="5" id="KW-0418">Kinase</keyword>
<accession>U6RDU3</accession>
<keyword evidence="4" id="KW-0808">Transferase</keyword>
<feature type="coiled-coil region" evidence="7">
    <location>
        <begin position="6"/>
        <end position="33"/>
    </location>
</feature>
<dbReference type="InterPro" id="IPR005467">
    <property type="entry name" value="His_kinase_dom"/>
</dbReference>
<dbReference type="Pfam" id="PF08448">
    <property type="entry name" value="PAS_4"/>
    <property type="match status" value="2"/>
</dbReference>
<comment type="catalytic activity">
    <reaction evidence="1">
        <text>ATP + protein L-histidine = ADP + protein N-phospho-L-histidine.</text>
        <dbReference type="EC" id="2.7.13.3"/>
    </reaction>
</comment>
<dbReference type="InterPro" id="IPR035965">
    <property type="entry name" value="PAS-like_dom_sf"/>
</dbReference>
<dbReference type="Proteomes" id="UP000017831">
    <property type="component" value="Unassembled WGS sequence"/>
</dbReference>
<dbReference type="PROSITE" id="PS50109">
    <property type="entry name" value="HIS_KIN"/>
    <property type="match status" value="1"/>
</dbReference>
<keyword evidence="7" id="KW-0175">Coiled coil</keyword>
<dbReference type="SMART" id="SM00388">
    <property type="entry name" value="HisKA"/>
    <property type="match status" value="1"/>
</dbReference>
<dbReference type="CDD" id="cd00130">
    <property type="entry name" value="PAS"/>
    <property type="match status" value="1"/>
</dbReference>
<dbReference type="InterPro" id="IPR003661">
    <property type="entry name" value="HisK_dim/P_dom"/>
</dbReference>
<dbReference type="Pfam" id="PF00512">
    <property type="entry name" value="HisKA"/>
    <property type="match status" value="1"/>
</dbReference>
<dbReference type="FunFam" id="3.30.565.10:FF:000006">
    <property type="entry name" value="Sensor histidine kinase WalK"/>
    <property type="match status" value="1"/>
</dbReference>
<dbReference type="GeneID" id="60061860"/>
<dbReference type="PRINTS" id="PR00344">
    <property type="entry name" value="BCTRLSENSOR"/>
</dbReference>
<dbReference type="SUPFAM" id="SSF55874">
    <property type="entry name" value="ATPase domain of HSP90 chaperone/DNA topoisomerase II/histidine kinase"/>
    <property type="match status" value="1"/>
</dbReference>
<keyword evidence="3" id="KW-0597">Phosphoprotein</keyword>
<dbReference type="OrthoDB" id="9796457at2"/>
<dbReference type="Gene3D" id="3.30.565.10">
    <property type="entry name" value="Histidine kinase-like ATPase, C-terminal domain"/>
    <property type="match status" value="1"/>
</dbReference>
<dbReference type="STRING" id="1121098.HMPREF1534_02197"/>
<evidence type="ECO:0000256" key="4">
    <source>
        <dbReference type="ARBA" id="ARBA00022679"/>
    </source>
</evidence>
<dbReference type="EMBL" id="AQHY01000025">
    <property type="protein sequence ID" value="EOA54804.1"/>
    <property type="molecule type" value="Genomic_DNA"/>
</dbReference>
<evidence type="ECO:0000256" key="1">
    <source>
        <dbReference type="ARBA" id="ARBA00000085"/>
    </source>
</evidence>
<dbReference type="SMART" id="SM00387">
    <property type="entry name" value="HATPase_c"/>
    <property type="match status" value="1"/>
</dbReference>
<dbReference type="EC" id="2.7.13.3" evidence="2"/>
<dbReference type="RefSeq" id="WP_005940854.1">
    <property type="nucleotide sequence ID" value="NZ_KB890324.1"/>
</dbReference>
<evidence type="ECO:0000256" key="7">
    <source>
        <dbReference type="SAM" id="Coils"/>
    </source>
</evidence>
<dbReference type="Pfam" id="PF02518">
    <property type="entry name" value="HATPase_c"/>
    <property type="match status" value="1"/>
</dbReference>
<dbReference type="InterPro" id="IPR013656">
    <property type="entry name" value="PAS_4"/>
</dbReference>
<dbReference type="InterPro" id="IPR003594">
    <property type="entry name" value="HATPase_dom"/>
</dbReference>
<dbReference type="InterPro" id="IPR036890">
    <property type="entry name" value="HATPase_C_sf"/>
</dbReference>
<name>U6RDU3_9BACT</name>
<dbReference type="PANTHER" id="PTHR43711:SF31">
    <property type="entry name" value="HISTIDINE KINASE"/>
    <property type="match status" value="1"/>
</dbReference>
<dbReference type="PANTHER" id="PTHR43711">
    <property type="entry name" value="TWO-COMPONENT HISTIDINE KINASE"/>
    <property type="match status" value="1"/>
</dbReference>
<dbReference type="InterPro" id="IPR050736">
    <property type="entry name" value="Sensor_HK_Regulatory"/>
</dbReference>
<gene>
    <name evidence="9" type="ORF">HMPREF1534_02197</name>
</gene>
<evidence type="ECO:0000313" key="9">
    <source>
        <dbReference type="EMBL" id="EOA54804.1"/>
    </source>
</evidence>
<evidence type="ECO:0000256" key="5">
    <source>
        <dbReference type="ARBA" id="ARBA00022777"/>
    </source>
</evidence>
<reference evidence="9 10" key="1">
    <citation type="submission" date="2013-04" db="EMBL/GenBank/DDBJ databases">
        <title>The Genome Sequence of Bacteroides massiliensis DSM 17679.</title>
        <authorList>
            <consortium name="The Broad Institute Genomics Platform"/>
            <person name="Earl A."/>
            <person name="Ward D."/>
            <person name="Feldgarden M."/>
            <person name="Gevers D."/>
            <person name="Martens E."/>
            <person name="Fenner L."/>
            <person name="Roux V."/>
            <person name="Mallet M.N."/>
            <person name="Raoult D."/>
            <person name="Walker B."/>
            <person name="Young S."/>
            <person name="Zeng Q."/>
            <person name="Gargeya S."/>
            <person name="Fitzgerald M."/>
            <person name="Haas B."/>
            <person name="Abouelleil A."/>
            <person name="Allen A.W."/>
            <person name="Alvarado L."/>
            <person name="Arachchi H.M."/>
            <person name="Berlin A.M."/>
            <person name="Chapman S.B."/>
            <person name="Gainer-Dewar J."/>
            <person name="Goldberg J."/>
            <person name="Griggs A."/>
            <person name="Gujja S."/>
            <person name="Hansen M."/>
            <person name="Howarth C."/>
            <person name="Imamovic A."/>
            <person name="Ireland A."/>
            <person name="Larimer J."/>
            <person name="McCowan C."/>
            <person name="Murphy C."/>
            <person name="Pearson M."/>
            <person name="Poon T.W."/>
            <person name="Priest M."/>
            <person name="Roberts A."/>
            <person name="Saif S."/>
            <person name="Shea T."/>
            <person name="Sisk P."/>
            <person name="Sykes S."/>
            <person name="Wortman J."/>
            <person name="Nusbaum C."/>
            <person name="Birren B."/>
        </authorList>
    </citation>
    <scope>NUCLEOTIDE SEQUENCE [LARGE SCALE GENOMIC DNA]</scope>
    <source>
        <strain evidence="10">B84634 / Timone 84634 / DSM 17679 / JCM 13223</strain>
    </source>
</reference>